<proteinExistence type="predicted"/>
<reference evidence="3 4" key="1">
    <citation type="journal article" date="2015" name="Genome Biol. Evol.">
        <title>The genome of winter moth (Operophtera brumata) provides a genomic perspective on sexual dimorphism and phenology.</title>
        <authorList>
            <person name="Derks M.F."/>
            <person name="Smit S."/>
            <person name="Salis L."/>
            <person name="Schijlen E."/>
            <person name="Bossers A."/>
            <person name="Mateman C."/>
            <person name="Pijl A.S."/>
            <person name="de Ridder D."/>
            <person name="Groenen M.A."/>
            <person name="Visser M.E."/>
            <person name="Megens H.J."/>
        </authorList>
    </citation>
    <scope>NUCLEOTIDE SEQUENCE [LARGE SCALE GENOMIC DNA]</scope>
    <source>
        <strain evidence="3">WM2013NL</strain>
        <tissue evidence="3">Head and thorax</tissue>
    </source>
</reference>
<evidence type="ECO:0000313" key="3">
    <source>
        <dbReference type="EMBL" id="KOB70615.1"/>
    </source>
</evidence>
<name>A0A0L7L5B2_OPEBR</name>
<dbReference type="STRING" id="104452.A0A0L7L5B2"/>
<dbReference type="PANTHER" id="PTHR12243">
    <property type="entry name" value="MADF DOMAIN TRANSCRIPTION FACTOR"/>
    <property type="match status" value="1"/>
</dbReference>
<dbReference type="Pfam" id="PF10545">
    <property type="entry name" value="MADF_DNA_bdg"/>
    <property type="match status" value="1"/>
</dbReference>
<evidence type="ECO:0000256" key="1">
    <source>
        <dbReference type="SAM" id="MobiDB-lite"/>
    </source>
</evidence>
<keyword evidence="4" id="KW-1185">Reference proteome</keyword>
<gene>
    <name evidence="3" type="ORF">OBRU01_15038</name>
</gene>
<evidence type="ECO:0000313" key="4">
    <source>
        <dbReference type="Proteomes" id="UP000037510"/>
    </source>
</evidence>
<dbReference type="EMBL" id="JTDY01002843">
    <property type="protein sequence ID" value="KOB70615.1"/>
    <property type="molecule type" value="Genomic_DNA"/>
</dbReference>
<dbReference type="Proteomes" id="UP000037510">
    <property type="component" value="Unassembled WGS sequence"/>
</dbReference>
<dbReference type="GO" id="GO:0005634">
    <property type="term" value="C:nucleus"/>
    <property type="evidence" value="ECO:0007669"/>
    <property type="project" value="TreeGrafter"/>
</dbReference>
<dbReference type="InterPro" id="IPR006578">
    <property type="entry name" value="MADF-dom"/>
</dbReference>
<feature type="domain" description="MADF" evidence="2">
    <location>
        <begin position="9"/>
        <end position="53"/>
    </location>
</feature>
<evidence type="ECO:0000259" key="2">
    <source>
        <dbReference type="Pfam" id="PF10545"/>
    </source>
</evidence>
<dbReference type="GO" id="GO:0005667">
    <property type="term" value="C:transcription regulator complex"/>
    <property type="evidence" value="ECO:0007669"/>
    <property type="project" value="TreeGrafter"/>
</dbReference>
<dbReference type="AlphaFoldDB" id="A0A0L7L5B2"/>
<protein>
    <recommendedName>
        <fullName evidence="2">MADF domain-containing protein</fullName>
    </recommendedName>
</protein>
<feature type="compositionally biased region" description="Polar residues" evidence="1">
    <location>
        <begin position="95"/>
        <end position="107"/>
    </location>
</feature>
<dbReference type="InterPro" id="IPR039353">
    <property type="entry name" value="TF_Adf1"/>
</dbReference>
<sequence length="216" mass="24615">MSGFDVEGLIELVKKHVYIYDSTHRKYKDANLKAAAWESIAQKLNRNRSGRKVIEYIWSAQLSFLDGYNGNNRRTNAHLTYAAQPQVQLFKESNESLVSSHSPTPNQWAAEEEPPSKRKRTLEQADLDQILSFISSTKPSSNDAVDHLFMSYAETFKRLSPRRQAEMKIELAKLFSNAELIELQHVDDSQPGSSTSPTEYLYSIKREISEGHMNCG</sequence>
<feature type="region of interest" description="Disordered" evidence="1">
    <location>
        <begin position="93"/>
        <end position="120"/>
    </location>
</feature>
<dbReference type="GO" id="GO:0006357">
    <property type="term" value="P:regulation of transcription by RNA polymerase II"/>
    <property type="evidence" value="ECO:0007669"/>
    <property type="project" value="TreeGrafter"/>
</dbReference>
<dbReference type="PANTHER" id="PTHR12243:SF67">
    <property type="entry name" value="COREPRESSOR OF PANGOLIN, ISOFORM A-RELATED"/>
    <property type="match status" value="1"/>
</dbReference>
<accession>A0A0L7L5B2</accession>
<organism evidence="3 4">
    <name type="scientific">Operophtera brumata</name>
    <name type="common">Winter moth</name>
    <name type="synonym">Phalaena brumata</name>
    <dbReference type="NCBI Taxonomy" id="104452"/>
    <lineage>
        <taxon>Eukaryota</taxon>
        <taxon>Metazoa</taxon>
        <taxon>Ecdysozoa</taxon>
        <taxon>Arthropoda</taxon>
        <taxon>Hexapoda</taxon>
        <taxon>Insecta</taxon>
        <taxon>Pterygota</taxon>
        <taxon>Neoptera</taxon>
        <taxon>Endopterygota</taxon>
        <taxon>Lepidoptera</taxon>
        <taxon>Glossata</taxon>
        <taxon>Ditrysia</taxon>
        <taxon>Geometroidea</taxon>
        <taxon>Geometridae</taxon>
        <taxon>Larentiinae</taxon>
        <taxon>Operophtera</taxon>
    </lineage>
</organism>
<comment type="caution">
    <text evidence="3">The sequence shown here is derived from an EMBL/GenBank/DDBJ whole genome shotgun (WGS) entry which is preliminary data.</text>
</comment>